<dbReference type="InterPro" id="IPR049142">
    <property type="entry name" value="MS_channel_1st"/>
</dbReference>
<keyword evidence="5 7" id="KW-1133">Transmembrane helix</keyword>
<dbReference type="Pfam" id="PF21082">
    <property type="entry name" value="MS_channel_3rd"/>
    <property type="match status" value="1"/>
</dbReference>
<dbReference type="Pfam" id="PF21088">
    <property type="entry name" value="MS_channel_1st"/>
    <property type="match status" value="1"/>
</dbReference>
<keyword evidence="3" id="KW-1003">Cell membrane</keyword>
<feature type="domain" description="Mechanosensitive ion channel MscS C-terminal" evidence="9">
    <location>
        <begin position="267"/>
        <end position="350"/>
    </location>
</feature>
<keyword evidence="6 7" id="KW-0472">Membrane</keyword>
<reference evidence="11 12" key="1">
    <citation type="submission" date="2019-07" db="EMBL/GenBank/DDBJ databases">
        <title>Reinekea sp. strain SSH23 genome sequencing and assembly.</title>
        <authorList>
            <person name="Kim I."/>
        </authorList>
    </citation>
    <scope>NUCLEOTIDE SEQUENCE [LARGE SCALE GENOMIC DNA]</scope>
    <source>
        <strain evidence="11 12">SSH23</strain>
    </source>
</reference>
<evidence type="ECO:0000256" key="7">
    <source>
        <dbReference type="SAM" id="Phobius"/>
    </source>
</evidence>
<keyword evidence="4 7" id="KW-0812">Transmembrane</keyword>
<dbReference type="SUPFAM" id="SSF50182">
    <property type="entry name" value="Sm-like ribonucleoproteins"/>
    <property type="match status" value="1"/>
</dbReference>
<dbReference type="GO" id="GO:0005886">
    <property type="term" value="C:plasma membrane"/>
    <property type="evidence" value="ECO:0007669"/>
    <property type="project" value="UniProtKB-SubCell"/>
</dbReference>
<organism evidence="11 12">
    <name type="scientific">Reinekea thalattae</name>
    <dbReference type="NCBI Taxonomy" id="2593301"/>
    <lineage>
        <taxon>Bacteria</taxon>
        <taxon>Pseudomonadati</taxon>
        <taxon>Pseudomonadota</taxon>
        <taxon>Gammaproteobacteria</taxon>
        <taxon>Oceanospirillales</taxon>
        <taxon>Saccharospirillaceae</taxon>
        <taxon>Reinekea</taxon>
    </lineage>
</organism>
<dbReference type="Gene3D" id="3.30.70.100">
    <property type="match status" value="1"/>
</dbReference>
<feature type="domain" description="Mechanosensitive ion channel transmembrane helices 2/3" evidence="10">
    <location>
        <begin position="146"/>
        <end position="187"/>
    </location>
</feature>
<dbReference type="InterPro" id="IPR045042">
    <property type="entry name" value="YnaI-like"/>
</dbReference>
<dbReference type="InterPro" id="IPR023408">
    <property type="entry name" value="MscS_beta-dom_sf"/>
</dbReference>
<evidence type="ECO:0000256" key="6">
    <source>
        <dbReference type="ARBA" id="ARBA00023136"/>
    </source>
</evidence>
<feature type="transmembrane region" description="Helical" evidence="7">
    <location>
        <begin position="20"/>
        <end position="41"/>
    </location>
</feature>
<evidence type="ECO:0000259" key="8">
    <source>
        <dbReference type="Pfam" id="PF00924"/>
    </source>
</evidence>
<evidence type="ECO:0000259" key="10">
    <source>
        <dbReference type="Pfam" id="PF21088"/>
    </source>
</evidence>
<accession>A0A5C8Z5A5</accession>
<evidence type="ECO:0000256" key="1">
    <source>
        <dbReference type="ARBA" id="ARBA00004651"/>
    </source>
</evidence>
<comment type="subcellular location">
    <subcellularLocation>
        <location evidence="1">Cell membrane</location>
        <topology evidence="1">Multi-pass membrane protein</topology>
    </subcellularLocation>
</comment>
<protein>
    <submittedName>
        <fullName evidence="11">Mechanosensitive ion channel family protein</fullName>
    </submittedName>
</protein>
<proteinExistence type="inferred from homology"/>
<dbReference type="GO" id="GO:0008381">
    <property type="term" value="F:mechanosensitive monoatomic ion channel activity"/>
    <property type="evidence" value="ECO:0007669"/>
    <property type="project" value="UniProtKB-ARBA"/>
</dbReference>
<sequence>MDVVSGYWQTLVSYIEIGAQYNWVIHVFAVVLATLFANYFMRKLFDRWAEKAKQTSTYFDDMLIYTARKPVRVFVWVEGILLAASIVRRVSNEPIFDVIDPIREVSFIVILAWFAVRLVRQFEKAVQWPDFLEKPMDPTTASALGKLLRLSVIITTSLVVLQSLGFSVSGILAFGGIGGIAVGFAAKDLLSNFFGGLMIYMDQPFRVGDWIRSPDQEIEGTVEHIGWRLTCIRTFDKRPLYVPNATFASISVENPSRMTNRRIYEAIGVRYDDAAKVEAIVKDVKAMLLQHKDIDTNQTLIVNINAFAASSIDFFIYTFTKTTNWIEYHEIKQDVMLKVIDIIQRHGAEFAFPTQTVHLKQDAQIPIGPAE</sequence>
<evidence type="ECO:0000259" key="9">
    <source>
        <dbReference type="Pfam" id="PF21082"/>
    </source>
</evidence>
<dbReference type="AlphaFoldDB" id="A0A5C8Z5A5"/>
<dbReference type="Gene3D" id="2.30.30.60">
    <property type="match status" value="1"/>
</dbReference>
<dbReference type="PROSITE" id="PS01246">
    <property type="entry name" value="UPF0003"/>
    <property type="match status" value="1"/>
</dbReference>
<evidence type="ECO:0000313" key="11">
    <source>
        <dbReference type="EMBL" id="TXR52100.1"/>
    </source>
</evidence>
<dbReference type="Pfam" id="PF00924">
    <property type="entry name" value="MS_channel_2nd"/>
    <property type="match status" value="1"/>
</dbReference>
<dbReference type="EMBL" id="VKAD01000002">
    <property type="protein sequence ID" value="TXR52100.1"/>
    <property type="molecule type" value="Genomic_DNA"/>
</dbReference>
<dbReference type="SUPFAM" id="SSF82861">
    <property type="entry name" value="Mechanosensitive channel protein MscS (YggB), transmembrane region"/>
    <property type="match status" value="1"/>
</dbReference>
<keyword evidence="12" id="KW-1185">Reference proteome</keyword>
<evidence type="ECO:0000256" key="2">
    <source>
        <dbReference type="ARBA" id="ARBA00008017"/>
    </source>
</evidence>
<dbReference type="RefSeq" id="WP_147714696.1">
    <property type="nucleotide sequence ID" value="NZ_VKAD01000002.1"/>
</dbReference>
<evidence type="ECO:0000313" key="12">
    <source>
        <dbReference type="Proteomes" id="UP000321764"/>
    </source>
</evidence>
<evidence type="ECO:0000256" key="5">
    <source>
        <dbReference type="ARBA" id="ARBA00022989"/>
    </source>
</evidence>
<dbReference type="InterPro" id="IPR011014">
    <property type="entry name" value="MscS_channel_TM-2"/>
</dbReference>
<evidence type="ECO:0000256" key="3">
    <source>
        <dbReference type="ARBA" id="ARBA00022475"/>
    </source>
</evidence>
<evidence type="ECO:0000256" key="4">
    <source>
        <dbReference type="ARBA" id="ARBA00022692"/>
    </source>
</evidence>
<dbReference type="InterPro" id="IPR010920">
    <property type="entry name" value="LSM_dom_sf"/>
</dbReference>
<dbReference type="PANTHER" id="PTHR43634">
    <property type="entry name" value="OW CONDUCTANCE MECHANOSENSITIVE CHANNEL"/>
    <property type="match status" value="1"/>
</dbReference>
<dbReference type="InterPro" id="IPR006685">
    <property type="entry name" value="MscS_channel_2nd"/>
</dbReference>
<dbReference type="OrthoDB" id="9775207at2"/>
<gene>
    <name evidence="11" type="ORF">FME95_11840</name>
</gene>
<feature type="domain" description="Mechanosensitive ion channel MscS" evidence="8">
    <location>
        <begin position="188"/>
        <end position="257"/>
    </location>
</feature>
<dbReference type="Gene3D" id="1.10.287.1260">
    <property type="match status" value="1"/>
</dbReference>
<dbReference type="InterPro" id="IPR006686">
    <property type="entry name" value="MscS_channel_CS"/>
</dbReference>
<comment type="caution">
    <text evidence="11">The sequence shown here is derived from an EMBL/GenBank/DDBJ whole genome shotgun (WGS) entry which is preliminary data.</text>
</comment>
<dbReference type="InterPro" id="IPR011066">
    <property type="entry name" value="MscS_channel_C_sf"/>
</dbReference>
<name>A0A5C8Z5A5_9GAMM</name>
<dbReference type="InterPro" id="IPR049278">
    <property type="entry name" value="MS_channel_C"/>
</dbReference>
<dbReference type="PANTHER" id="PTHR43634:SF2">
    <property type="entry name" value="LOW CONDUCTANCE MECHANOSENSITIVE CHANNEL YNAI"/>
    <property type="match status" value="1"/>
</dbReference>
<dbReference type="Proteomes" id="UP000321764">
    <property type="component" value="Unassembled WGS sequence"/>
</dbReference>
<feature type="transmembrane region" description="Helical" evidence="7">
    <location>
        <begin position="166"/>
        <end position="186"/>
    </location>
</feature>
<comment type="similarity">
    <text evidence="2">Belongs to the MscS (TC 1.A.23) family.</text>
</comment>
<dbReference type="SUPFAM" id="SSF82689">
    <property type="entry name" value="Mechanosensitive channel protein MscS (YggB), C-terminal domain"/>
    <property type="match status" value="1"/>
</dbReference>